<feature type="domain" description="Sugar-binding" evidence="5">
    <location>
        <begin position="60"/>
        <end position="311"/>
    </location>
</feature>
<name>A0A0M0LDL5_9BACL</name>
<keyword evidence="2" id="KW-0805">Transcription regulation</keyword>
<comment type="similarity">
    <text evidence="1">Belongs to the SorC transcriptional regulatory family.</text>
</comment>
<dbReference type="SUPFAM" id="SSF88659">
    <property type="entry name" value="Sigma3 and sigma4 domains of RNA polymerase sigma factors"/>
    <property type="match status" value="1"/>
</dbReference>
<dbReference type="AlphaFoldDB" id="A0A0M0LDL5"/>
<evidence type="ECO:0000256" key="4">
    <source>
        <dbReference type="ARBA" id="ARBA00023163"/>
    </source>
</evidence>
<dbReference type="Gene3D" id="3.40.50.1360">
    <property type="match status" value="1"/>
</dbReference>
<dbReference type="GO" id="GO:0030246">
    <property type="term" value="F:carbohydrate binding"/>
    <property type="evidence" value="ECO:0007669"/>
    <property type="project" value="InterPro"/>
</dbReference>
<dbReference type="InterPro" id="IPR051054">
    <property type="entry name" value="SorC_transcr_regulators"/>
</dbReference>
<dbReference type="GO" id="GO:0003677">
    <property type="term" value="F:DNA binding"/>
    <property type="evidence" value="ECO:0007669"/>
    <property type="project" value="UniProtKB-KW"/>
</dbReference>
<reference evidence="7" key="1">
    <citation type="submission" date="2015-08" db="EMBL/GenBank/DDBJ databases">
        <title>Fjat-10028 dsm 16317.</title>
        <authorList>
            <person name="Liu B."/>
            <person name="Wang J."/>
            <person name="Zhu Y."/>
            <person name="Liu G."/>
            <person name="Chen Q."/>
            <person name="Chen Z."/>
            <person name="Lan J."/>
            <person name="Che J."/>
            <person name="Ge C."/>
            <person name="Shi H."/>
            <person name="Pan Z."/>
            <person name="Liu X."/>
        </authorList>
    </citation>
    <scope>NUCLEOTIDE SEQUENCE [LARGE SCALE GENOMIC DNA]</scope>
    <source>
        <strain evidence="7">DSM 16317</strain>
    </source>
</reference>
<comment type="caution">
    <text evidence="6">The sequence shown here is derived from an EMBL/GenBank/DDBJ whole genome shotgun (WGS) entry which is preliminary data.</text>
</comment>
<dbReference type="PANTHER" id="PTHR34294">
    <property type="entry name" value="TRANSCRIPTIONAL REGULATOR-RELATED"/>
    <property type="match status" value="1"/>
</dbReference>
<dbReference type="PANTHER" id="PTHR34294:SF1">
    <property type="entry name" value="TRANSCRIPTIONAL REGULATOR LSRR"/>
    <property type="match status" value="1"/>
</dbReference>
<keyword evidence="3" id="KW-0238">DNA-binding</keyword>
<evidence type="ECO:0000256" key="1">
    <source>
        <dbReference type="ARBA" id="ARBA00010466"/>
    </source>
</evidence>
<evidence type="ECO:0000313" key="7">
    <source>
        <dbReference type="Proteomes" id="UP000036867"/>
    </source>
</evidence>
<evidence type="ECO:0000256" key="3">
    <source>
        <dbReference type="ARBA" id="ARBA00023125"/>
    </source>
</evidence>
<dbReference type="SUPFAM" id="SSF100950">
    <property type="entry name" value="NagB/RpiA/CoA transferase-like"/>
    <property type="match status" value="1"/>
</dbReference>
<keyword evidence="4" id="KW-0804">Transcription</keyword>
<dbReference type="Proteomes" id="UP000036867">
    <property type="component" value="Unassembled WGS sequence"/>
</dbReference>
<dbReference type="PATRIC" id="fig|263475.3.peg.3684"/>
<dbReference type="EMBL" id="LILB01000005">
    <property type="protein sequence ID" value="KOO49139.1"/>
    <property type="molecule type" value="Genomic_DNA"/>
</dbReference>
<dbReference type="InterPro" id="IPR013324">
    <property type="entry name" value="RNA_pol_sigma_r3/r4-like"/>
</dbReference>
<accession>A0A0M0LDL5</accession>
<keyword evidence="7" id="KW-1185">Reference proteome</keyword>
<sequence length="312" mass="35702">MFDDKDLLSIDVAKMYYDLDKNQSEIAKALNLSRPTVSKLLKYAKEKNYVNIVINDPRDQSSNLELALQEKYHLNAVRIAFAPIDEEQQIKKYIGIRTAEYLDEIIKDGDIIGVSWGNTLYEVAKELMPKNLKGIELIQLKGGMSYSHYETHDIEIMQKFVDAYNAFGQFVPLPVIFDSIELKNLIDQDRHIANVLEQMKRANIALYTIGSVTKNSLLYKMNYISDEEFTYLQEHAIGDICSRFFDSNGDICYEELNTRTFGIELAELKNKEKSILIAGGDKKIQAIHTALKHQLANTLVTDRFTAKKLLSL</sequence>
<dbReference type="STRING" id="263475.AMD00_12175"/>
<evidence type="ECO:0000313" key="6">
    <source>
        <dbReference type="EMBL" id="KOO49139.1"/>
    </source>
</evidence>
<proteinExistence type="inferred from homology"/>
<evidence type="ECO:0000256" key="2">
    <source>
        <dbReference type="ARBA" id="ARBA00023015"/>
    </source>
</evidence>
<protein>
    <submittedName>
        <fullName evidence="6">RNA polymerase subunit sigma-70</fullName>
    </submittedName>
</protein>
<dbReference type="Gene3D" id="1.10.10.60">
    <property type="entry name" value="Homeodomain-like"/>
    <property type="match status" value="1"/>
</dbReference>
<dbReference type="InterPro" id="IPR007324">
    <property type="entry name" value="Sugar-bd_dom_put"/>
</dbReference>
<gene>
    <name evidence="6" type="ORF">AMD00_12175</name>
</gene>
<dbReference type="InterPro" id="IPR037171">
    <property type="entry name" value="NagB/RpiA_transferase-like"/>
</dbReference>
<dbReference type="OrthoDB" id="58802at2"/>
<organism evidence="6 7">
    <name type="scientific">Viridibacillus arvi</name>
    <dbReference type="NCBI Taxonomy" id="263475"/>
    <lineage>
        <taxon>Bacteria</taxon>
        <taxon>Bacillati</taxon>
        <taxon>Bacillota</taxon>
        <taxon>Bacilli</taxon>
        <taxon>Bacillales</taxon>
        <taxon>Caryophanaceae</taxon>
        <taxon>Viridibacillus</taxon>
    </lineage>
</organism>
<evidence type="ECO:0000259" key="5">
    <source>
        <dbReference type="Pfam" id="PF04198"/>
    </source>
</evidence>
<dbReference type="Pfam" id="PF04198">
    <property type="entry name" value="Sugar-bind"/>
    <property type="match status" value="1"/>
</dbReference>